<name>B4CWJ1_9BACT</name>
<evidence type="ECO:0000313" key="2">
    <source>
        <dbReference type="EMBL" id="EDY21783.1"/>
    </source>
</evidence>
<keyword evidence="1" id="KW-0812">Transmembrane</keyword>
<protein>
    <submittedName>
        <fullName evidence="2">Uncharacterized protein</fullName>
    </submittedName>
</protein>
<dbReference type="InParanoid" id="B4CWJ1"/>
<reference evidence="2 3" key="1">
    <citation type="journal article" date="2011" name="J. Bacteriol.">
        <title>Genome sequence of Chthoniobacter flavus Ellin428, an aerobic heterotrophic soil bacterium.</title>
        <authorList>
            <person name="Kant R."/>
            <person name="van Passel M.W."/>
            <person name="Palva A."/>
            <person name="Lucas S."/>
            <person name="Lapidus A."/>
            <person name="Glavina Del Rio T."/>
            <person name="Dalin E."/>
            <person name="Tice H."/>
            <person name="Bruce D."/>
            <person name="Goodwin L."/>
            <person name="Pitluck S."/>
            <person name="Larimer F.W."/>
            <person name="Land M.L."/>
            <person name="Hauser L."/>
            <person name="Sangwan P."/>
            <person name="de Vos W.M."/>
            <person name="Janssen P.H."/>
            <person name="Smidt H."/>
        </authorList>
    </citation>
    <scope>NUCLEOTIDE SEQUENCE [LARGE SCALE GENOMIC DNA]</scope>
    <source>
        <strain evidence="2 3">Ellin428</strain>
    </source>
</reference>
<evidence type="ECO:0000313" key="3">
    <source>
        <dbReference type="Proteomes" id="UP000005824"/>
    </source>
</evidence>
<dbReference type="RefSeq" id="WP_006978355.1">
    <property type="nucleotide sequence ID" value="NZ_ABVL01000002.1"/>
</dbReference>
<evidence type="ECO:0000256" key="1">
    <source>
        <dbReference type="SAM" id="Phobius"/>
    </source>
</evidence>
<keyword evidence="1" id="KW-0472">Membrane</keyword>
<proteinExistence type="predicted"/>
<organism evidence="2 3">
    <name type="scientific">Chthoniobacter flavus Ellin428</name>
    <dbReference type="NCBI Taxonomy" id="497964"/>
    <lineage>
        <taxon>Bacteria</taxon>
        <taxon>Pseudomonadati</taxon>
        <taxon>Verrucomicrobiota</taxon>
        <taxon>Spartobacteria</taxon>
        <taxon>Chthoniobacterales</taxon>
        <taxon>Chthoniobacteraceae</taxon>
        <taxon>Chthoniobacter</taxon>
    </lineage>
</organism>
<comment type="caution">
    <text evidence="2">The sequence shown here is derived from an EMBL/GenBank/DDBJ whole genome shotgun (WGS) entry which is preliminary data.</text>
</comment>
<keyword evidence="3" id="KW-1185">Reference proteome</keyword>
<feature type="transmembrane region" description="Helical" evidence="1">
    <location>
        <begin position="42"/>
        <end position="61"/>
    </location>
</feature>
<dbReference type="AlphaFoldDB" id="B4CWJ1"/>
<sequence>MQITAPKPTVPPGRPFFQTCHTLKWGTRNSTSREGGVTLVETLISLVVIVIGLAGLFTTAAQSFRLLRRSKELVTVRECMLTRIDSIRALSFTEVARPVLPAGSTTASGSLSTSVMNTDPNSFGGSLTAMKNFKETVNVYALGGQIFSNDTQRQSATPDYQYEYASQIDSAAPAAPKTYKSNSQTPGDWTLQVANALPYYQITRVGIGASAVVTVDTTGCANTLSPNDLSGYPALLIDITYSWTDSSNITRTQVGSMIQSKNGSLQ</sequence>
<accession>B4CWJ1</accession>
<dbReference type="STRING" id="497964.CfE428DRAFT_1029"/>
<dbReference type="EMBL" id="ABVL01000002">
    <property type="protein sequence ID" value="EDY21783.1"/>
    <property type="molecule type" value="Genomic_DNA"/>
</dbReference>
<dbReference type="Proteomes" id="UP000005824">
    <property type="component" value="Unassembled WGS sequence"/>
</dbReference>
<gene>
    <name evidence="2" type="ORF">CfE428DRAFT_1029</name>
</gene>
<keyword evidence="1" id="KW-1133">Transmembrane helix</keyword>